<dbReference type="NCBIfam" id="NF004127">
    <property type="entry name" value="PRK05617.1"/>
    <property type="match status" value="1"/>
</dbReference>
<dbReference type="SUPFAM" id="SSF52096">
    <property type="entry name" value="ClpP/crotonase"/>
    <property type="match status" value="1"/>
</dbReference>
<feature type="domain" description="Enoyl-CoA hydratase/isomerase" evidence="4">
    <location>
        <begin position="13"/>
        <end position="333"/>
    </location>
</feature>
<dbReference type="Pfam" id="PF16113">
    <property type="entry name" value="ECH_2"/>
    <property type="match status" value="1"/>
</dbReference>
<dbReference type="InterPro" id="IPR045004">
    <property type="entry name" value="ECH_dom"/>
</dbReference>
<evidence type="ECO:0000256" key="3">
    <source>
        <dbReference type="ARBA" id="ARBA00022801"/>
    </source>
</evidence>
<name>A0ABX6IHB8_9ACTN</name>
<evidence type="ECO:0000259" key="4">
    <source>
        <dbReference type="Pfam" id="PF16113"/>
    </source>
</evidence>
<evidence type="ECO:0000256" key="1">
    <source>
        <dbReference type="ARBA" id="ARBA00001709"/>
    </source>
</evidence>
<gene>
    <name evidence="5" type="ORF">GII31_06120</name>
</gene>
<keyword evidence="3" id="KW-0378">Hydrolase</keyword>
<protein>
    <recommendedName>
        <fullName evidence="2">3-hydroxyisobutyryl-CoA hydrolase</fullName>
        <ecNumber evidence="2">3.1.2.4</ecNumber>
    </recommendedName>
</protein>
<dbReference type="EMBL" id="CP045809">
    <property type="protein sequence ID" value="QHN34541.1"/>
    <property type="molecule type" value="Genomic_DNA"/>
</dbReference>
<dbReference type="PANTHER" id="PTHR43176">
    <property type="entry name" value="3-HYDROXYISOBUTYRYL-COA HYDROLASE-RELATED"/>
    <property type="match status" value="1"/>
</dbReference>
<dbReference type="RefSeq" id="WP_213247752.1">
    <property type="nucleotide sequence ID" value="NZ_CP045806.1"/>
</dbReference>
<dbReference type="Proteomes" id="UP001059836">
    <property type="component" value="Chromosome"/>
</dbReference>
<accession>A0ABX6IHB8</accession>
<dbReference type="InterPro" id="IPR032259">
    <property type="entry name" value="HIBYL-CoA-H"/>
</dbReference>
<evidence type="ECO:0000313" key="6">
    <source>
        <dbReference type="Proteomes" id="UP001059836"/>
    </source>
</evidence>
<evidence type="ECO:0000313" key="5">
    <source>
        <dbReference type="EMBL" id="QHN34541.1"/>
    </source>
</evidence>
<dbReference type="EC" id="3.1.2.4" evidence="2"/>
<reference evidence="5" key="1">
    <citation type="journal article" date="2021" name="Nat. Microbiol.">
        <title>Cocultivation of an ultrasmall environmental parasitic bacterium with lytic ability against bacteria associated with wastewater foams.</title>
        <authorList>
            <person name="Batinovic S."/>
            <person name="Rose J.J.A."/>
            <person name="Ratcliffe J."/>
            <person name="Seviour R.J."/>
            <person name="Petrovski S."/>
        </authorList>
    </citation>
    <scope>NUCLEOTIDE SEQUENCE</scope>
    <source>
        <strain evidence="5">CON9</strain>
    </source>
</reference>
<dbReference type="CDD" id="cd06558">
    <property type="entry name" value="crotonase-like"/>
    <property type="match status" value="1"/>
</dbReference>
<comment type="catalytic activity">
    <reaction evidence="1">
        <text>3-hydroxy-2-methylpropanoyl-CoA + H2O = 3-hydroxy-2-methylpropanoate + CoA + H(+)</text>
        <dbReference type="Rhea" id="RHEA:20888"/>
        <dbReference type="ChEBI" id="CHEBI:11805"/>
        <dbReference type="ChEBI" id="CHEBI:15377"/>
        <dbReference type="ChEBI" id="CHEBI:15378"/>
        <dbReference type="ChEBI" id="CHEBI:57287"/>
        <dbReference type="ChEBI" id="CHEBI:57340"/>
        <dbReference type="EC" id="3.1.2.4"/>
    </reaction>
</comment>
<dbReference type="PANTHER" id="PTHR43176:SF3">
    <property type="entry name" value="3-HYDROXYISOBUTYRYL-COA HYDROLASE, MITOCHONDRIAL"/>
    <property type="match status" value="1"/>
</dbReference>
<proteinExistence type="predicted"/>
<sequence>MSFIRTSIANGVGEIILDRPKALNALDQSMIDEMYQTLLTWGDDDAIETVLVTSAHPRAFCAGGDIRAIRQHALDGEPQAIEAYFTAEYRLDQLVAEYPKPYVALIDGAAMGGGLGISVHGEIRVVTENALIAMPETAIGFFPDIGATYFLPRLPDGVGLWLGLTGARLRGADAVAVGLATHHVKADDLPALAGDIRAGVSLGEALRPRSAHVESELPLRRIAEYFSDSNVTALVGGLQGAAEDPADEWAREMLDLLAHASPTSLWVTAALIDAGKSSDLAECLDRELRVGARVCATPDFVEGVRAVLVDKDRNPAFTPSTVDAVDQTEIRRLLGE</sequence>
<dbReference type="InterPro" id="IPR029045">
    <property type="entry name" value="ClpP/crotonase-like_dom_sf"/>
</dbReference>
<keyword evidence="6" id="KW-1185">Reference proteome</keyword>
<evidence type="ECO:0000256" key="2">
    <source>
        <dbReference type="ARBA" id="ARBA00011915"/>
    </source>
</evidence>
<dbReference type="Gene3D" id="3.90.226.10">
    <property type="entry name" value="2-enoyl-CoA Hydratase, Chain A, domain 1"/>
    <property type="match status" value="1"/>
</dbReference>
<organism evidence="5 6">
    <name type="scientific">Gordonia pseudamarae</name>
    <dbReference type="NCBI Taxonomy" id="2831662"/>
    <lineage>
        <taxon>Bacteria</taxon>
        <taxon>Bacillati</taxon>
        <taxon>Actinomycetota</taxon>
        <taxon>Actinomycetes</taxon>
        <taxon>Mycobacteriales</taxon>
        <taxon>Gordoniaceae</taxon>
        <taxon>Gordonia</taxon>
    </lineage>
</organism>